<organism evidence="1 2">
    <name type="scientific">Salininema proteolyticum</name>
    <dbReference type="NCBI Taxonomy" id="1607685"/>
    <lineage>
        <taxon>Bacteria</taxon>
        <taxon>Bacillati</taxon>
        <taxon>Actinomycetota</taxon>
        <taxon>Actinomycetes</taxon>
        <taxon>Glycomycetales</taxon>
        <taxon>Glycomycetaceae</taxon>
        <taxon>Salininema</taxon>
    </lineage>
</organism>
<keyword evidence="2" id="KW-1185">Reference proteome</keyword>
<accession>A0ABV8TYX0</accession>
<comment type="caution">
    <text evidence="1">The sequence shown here is derived from an EMBL/GenBank/DDBJ whole genome shotgun (WGS) entry which is preliminary data.</text>
</comment>
<protein>
    <recommendedName>
        <fullName evidence="3">YbaB/EbfC DNA-binding family protein</fullName>
    </recommendedName>
</protein>
<sequence length="89" mass="9989">MPENEFDIERMRRLSDTIEAEAAAEDRSVVVISKSGSRVQDVRYSARAFRLGSEELSELTLKLVKEASDKAGRELSEALMSMRQNGPSR</sequence>
<dbReference type="Proteomes" id="UP001595823">
    <property type="component" value="Unassembled WGS sequence"/>
</dbReference>
<dbReference type="Gene3D" id="3.30.1310.10">
    <property type="entry name" value="Nucleoid-associated protein YbaB-like domain"/>
    <property type="match status" value="1"/>
</dbReference>
<reference evidence="2" key="1">
    <citation type="journal article" date="2019" name="Int. J. Syst. Evol. Microbiol.">
        <title>The Global Catalogue of Microorganisms (GCM) 10K type strain sequencing project: providing services to taxonomists for standard genome sequencing and annotation.</title>
        <authorList>
            <consortium name="The Broad Institute Genomics Platform"/>
            <consortium name="The Broad Institute Genome Sequencing Center for Infectious Disease"/>
            <person name="Wu L."/>
            <person name="Ma J."/>
        </authorList>
    </citation>
    <scope>NUCLEOTIDE SEQUENCE [LARGE SCALE GENOMIC DNA]</scope>
    <source>
        <strain evidence="2">IBRC-M 10908</strain>
    </source>
</reference>
<evidence type="ECO:0008006" key="3">
    <source>
        <dbReference type="Google" id="ProtNLM"/>
    </source>
</evidence>
<dbReference type="EMBL" id="JBHSDK010000015">
    <property type="protein sequence ID" value="MFC4335877.1"/>
    <property type="molecule type" value="Genomic_DNA"/>
</dbReference>
<evidence type="ECO:0000313" key="1">
    <source>
        <dbReference type="EMBL" id="MFC4335877.1"/>
    </source>
</evidence>
<name>A0ABV8TYX0_9ACTN</name>
<gene>
    <name evidence="1" type="ORF">ACFPET_11755</name>
</gene>
<dbReference type="RefSeq" id="WP_380621170.1">
    <property type="nucleotide sequence ID" value="NZ_JBHSDK010000015.1"/>
</dbReference>
<proteinExistence type="predicted"/>
<dbReference type="InterPro" id="IPR036894">
    <property type="entry name" value="YbaB-like_sf"/>
</dbReference>
<evidence type="ECO:0000313" key="2">
    <source>
        <dbReference type="Proteomes" id="UP001595823"/>
    </source>
</evidence>